<dbReference type="Proteomes" id="UP000722485">
    <property type="component" value="Unassembled WGS sequence"/>
</dbReference>
<protein>
    <submittedName>
        <fullName evidence="3">Uncharacterized protein</fullName>
    </submittedName>
</protein>
<dbReference type="EMBL" id="JAANBB010000701">
    <property type="protein sequence ID" value="KAF7535772.1"/>
    <property type="molecule type" value="Genomic_DNA"/>
</dbReference>
<dbReference type="AlphaFoldDB" id="A0A9P5H0I4"/>
<feature type="compositionally biased region" description="Polar residues" evidence="2">
    <location>
        <begin position="1"/>
        <end position="10"/>
    </location>
</feature>
<dbReference type="Pfam" id="PF11951">
    <property type="entry name" value="Fungal_trans_2"/>
    <property type="match status" value="1"/>
</dbReference>
<feature type="compositionally biased region" description="Basic residues" evidence="2">
    <location>
        <begin position="39"/>
        <end position="62"/>
    </location>
</feature>
<evidence type="ECO:0000256" key="1">
    <source>
        <dbReference type="ARBA" id="ARBA00023242"/>
    </source>
</evidence>
<accession>A0A9P5H0I4</accession>
<keyword evidence="4" id="KW-1185">Reference proteome</keyword>
<dbReference type="PANTHER" id="PTHR37540">
    <property type="entry name" value="TRANSCRIPTION FACTOR (ACR-2), PUTATIVE-RELATED-RELATED"/>
    <property type="match status" value="1"/>
</dbReference>
<sequence length="399" mass="45083">MVHPMTSITGSMCDRARPKASGSSNPEGFKFIISTPSQRRSHDHQRLVRSHVTRGRGRRKGYRPLPSWMNKGVDEPPQPNQQQGPSNCLIPSPTRVGSELDWVRLPEAMKPYMLQNIIRFLTVIQDGLYPLKICLEVEPDVSDWIGSLFTDPVYLQSMLFSSEAYLDESLGRNRSESTQFHLLKTLRLLQKRISVPNDPLAISDQTIMAVVSLALAAQYFGDRDSVENHMQGLQKMVDLRGGFGTLETSTHELPSKICSEIMVSVLYRLLHMSFEQCPLNEALRVGMVAFTQAIFLQWQYFKMGEGRLKESFSNALLKLQESFIEVPPPVLFWLLTLLNTSFSTDAEGRHAGWFSEVIELVHLSSWEEARKVLKSLVWIDSLNDSKGKVAFGNAKLTPA</sequence>
<proteinExistence type="predicted"/>
<evidence type="ECO:0000313" key="3">
    <source>
        <dbReference type="EMBL" id="KAF7535772.1"/>
    </source>
</evidence>
<organism evidence="3 4">
    <name type="scientific">Cylindrodendrum hubeiense</name>
    <dbReference type="NCBI Taxonomy" id="595255"/>
    <lineage>
        <taxon>Eukaryota</taxon>
        <taxon>Fungi</taxon>
        <taxon>Dikarya</taxon>
        <taxon>Ascomycota</taxon>
        <taxon>Pezizomycotina</taxon>
        <taxon>Sordariomycetes</taxon>
        <taxon>Hypocreomycetidae</taxon>
        <taxon>Hypocreales</taxon>
        <taxon>Nectriaceae</taxon>
        <taxon>Cylindrodendrum</taxon>
    </lineage>
</organism>
<feature type="region of interest" description="Disordered" evidence="2">
    <location>
        <begin position="1"/>
        <end position="91"/>
    </location>
</feature>
<evidence type="ECO:0000313" key="4">
    <source>
        <dbReference type="Proteomes" id="UP000722485"/>
    </source>
</evidence>
<comment type="caution">
    <text evidence="3">The sequence shown here is derived from an EMBL/GenBank/DDBJ whole genome shotgun (WGS) entry which is preliminary data.</text>
</comment>
<dbReference type="OrthoDB" id="4158087at2759"/>
<gene>
    <name evidence="3" type="ORF">G7Z17_g13151</name>
</gene>
<keyword evidence="1" id="KW-0539">Nucleus</keyword>
<evidence type="ECO:0000256" key="2">
    <source>
        <dbReference type="SAM" id="MobiDB-lite"/>
    </source>
</evidence>
<dbReference type="InterPro" id="IPR021858">
    <property type="entry name" value="Fun_TF"/>
</dbReference>
<reference evidence="3" key="1">
    <citation type="submission" date="2020-03" db="EMBL/GenBank/DDBJ databases">
        <title>Draft Genome Sequence of Cylindrodendrum hubeiense.</title>
        <authorList>
            <person name="Buettner E."/>
            <person name="Kellner H."/>
        </authorList>
    </citation>
    <scope>NUCLEOTIDE SEQUENCE</scope>
    <source>
        <strain evidence="3">IHI 201604</strain>
    </source>
</reference>
<name>A0A9P5H0I4_9HYPO</name>